<reference evidence="3 4" key="1">
    <citation type="submission" date="2020-08" db="EMBL/GenBank/DDBJ databases">
        <title>Genomic Encyclopedia of Type Strains, Phase IV (KMG-IV): sequencing the most valuable type-strain genomes for metagenomic binning, comparative biology and taxonomic classification.</title>
        <authorList>
            <person name="Goeker M."/>
        </authorList>
    </citation>
    <scope>NUCLEOTIDE SEQUENCE [LARGE SCALE GENOMIC DNA]</scope>
    <source>
        <strain evidence="3 4">YIM 65646</strain>
    </source>
</reference>
<feature type="domain" description="Peptidase S9 prolyl oligopeptidase catalytic" evidence="2">
    <location>
        <begin position="367"/>
        <end position="573"/>
    </location>
</feature>
<proteinExistence type="predicted"/>
<sequence length="578" mass="59613">MPTGTASRTAAVVPRRLSFQFSADGEYAACVLAGASARPLVEAWSLAGPRARSRLMPVDGVPVDGTQLVPCADGRVLALLNGHAGHRLNVLSPHGSRPVGELPGEALRGLPSRDPEVLAWLLSCEDGERTTLFAVEPTGLACREVAGFAGRVAGPVWWDAAGCSLTATVVNAGGRRVVRVDAPSGNARVDRWPVVPLAVSPHGTVLGTATGPRGTVVGWFDPGGTSLRCPPGLNGLAGCLRPLAFDPTGTRLALRVTEGARSRLLIGEAGSDDLREVTLPPGVIRAAGWGRRGLHLVFTTPADPATVATVDGEGRLAPLSPRVGAGPTAALKSFPGPAGPIEAVCYGDHRTARTVVLALHGGPEGAWEFAWEPVLRACADAGIAVVAPNQRGSIGYGPAHRHAADGAWGGPDLEDVLHLGRAIAGERDGRPAALLGTSYGAFLALLAAAAEPGGWTRCAALAPFLSAERLHADANEQVRAMIDRLKGRTAITDALGTRDLDILAARVEVPVFCAHGGHDEVIPAAHSRRIVERLLGSGRLRPADVRYREPAGAGHDPLDGPGGAALTAELVAFLDGSA</sequence>
<dbReference type="InterPro" id="IPR029058">
    <property type="entry name" value="AB_hydrolase_fold"/>
</dbReference>
<keyword evidence="4" id="KW-1185">Reference proteome</keyword>
<dbReference type="Gene3D" id="3.40.50.1820">
    <property type="entry name" value="alpha/beta hydrolase"/>
    <property type="match status" value="1"/>
</dbReference>
<dbReference type="SUPFAM" id="SSF53474">
    <property type="entry name" value="alpha/beta-Hydrolases"/>
    <property type="match status" value="1"/>
</dbReference>
<dbReference type="PANTHER" id="PTHR42776">
    <property type="entry name" value="SERINE PEPTIDASE S9 FAMILY MEMBER"/>
    <property type="match status" value="1"/>
</dbReference>
<accession>A0A841FK98</accession>
<dbReference type="AlphaFoldDB" id="A0A841FK98"/>
<organism evidence="3 4">
    <name type="scientific">Phytomonospora endophytica</name>
    <dbReference type="NCBI Taxonomy" id="714109"/>
    <lineage>
        <taxon>Bacteria</taxon>
        <taxon>Bacillati</taxon>
        <taxon>Actinomycetota</taxon>
        <taxon>Actinomycetes</taxon>
        <taxon>Micromonosporales</taxon>
        <taxon>Micromonosporaceae</taxon>
        <taxon>Phytomonospora</taxon>
    </lineage>
</organism>
<name>A0A841FK98_9ACTN</name>
<comment type="caution">
    <text evidence="3">The sequence shown here is derived from an EMBL/GenBank/DDBJ whole genome shotgun (WGS) entry which is preliminary data.</text>
</comment>
<dbReference type="GO" id="GO:0006508">
    <property type="term" value="P:proteolysis"/>
    <property type="evidence" value="ECO:0007669"/>
    <property type="project" value="InterPro"/>
</dbReference>
<dbReference type="InterPro" id="IPR001375">
    <property type="entry name" value="Peptidase_S9_cat"/>
</dbReference>
<dbReference type="Proteomes" id="UP000548476">
    <property type="component" value="Unassembled WGS sequence"/>
</dbReference>
<dbReference type="SUPFAM" id="SSF82171">
    <property type="entry name" value="DPP6 N-terminal domain-like"/>
    <property type="match status" value="1"/>
</dbReference>
<evidence type="ECO:0000259" key="2">
    <source>
        <dbReference type="Pfam" id="PF00326"/>
    </source>
</evidence>
<dbReference type="EMBL" id="JACHGT010000003">
    <property type="protein sequence ID" value="MBB6033577.1"/>
    <property type="molecule type" value="Genomic_DNA"/>
</dbReference>
<dbReference type="PANTHER" id="PTHR42776:SF27">
    <property type="entry name" value="DIPEPTIDYL PEPTIDASE FAMILY MEMBER 6"/>
    <property type="match status" value="1"/>
</dbReference>
<keyword evidence="1 3" id="KW-0378">Hydrolase</keyword>
<dbReference type="RefSeq" id="WP_184786477.1">
    <property type="nucleotide sequence ID" value="NZ_BONT01000014.1"/>
</dbReference>
<evidence type="ECO:0000313" key="3">
    <source>
        <dbReference type="EMBL" id="MBB6033577.1"/>
    </source>
</evidence>
<dbReference type="GO" id="GO:0004252">
    <property type="term" value="F:serine-type endopeptidase activity"/>
    <property type="evidence" value="ECO:0007669"/>
    <property type="project" value="TreeGrafter"/>
</dbReference>
<evidence type="ECO:0000313" key="4">
    <source>
        <dbReference type="Proteomes" id="UP000548476"/>
    </source>
</evidence>
<gene>
    <name evidence="3" type="ORF">HNR73_001427</name>
</gene>
<evidence type="ECO:0000256" key="1">
    <source>
        <dbReference type="ARBA" id="ARBA00022801"/>
    </source>
</evidence>
<dbReference type="Pfam" id="PF00326">
    <property type="entry name" value="Peptidase_S9"/>
    <property type="match status" value="1"/>
</dbReference>
<protein>
    <submittedName>
        <fullName evidence="3">Alpha-beta hydrolase superfamily lysophospholipase</fullName>
    </submittedName>
</protein>